<evidence type="ECO:0000313" key="7">
    <source>
        <dbReference type="EMBL" id="KZV38958.1"/>
    </source>
</evidence>
<evidence type="ECO:0000256" key="5">
    <source>
        <dbReference type="SAM" id="MobiDB-lite"/>
    </source>
</evidence>
<evidence type="ECO:0000256" key="1">
    <source>
        <dbReference type="ARBA" id="ARBA00004642"/>
    </source>
</evidence>
<dbReference type="InterPro" id="IPR044898">
    <property type="entry name" value="CDI_dom_sf"/>
</dbReference>
<proteinExistence type="inferred from homology"/>
<dbReference type="InterPro" id="IPR044275">
    <property type="entry name" value="KRP"/>
</dbReference>
<dbReference type="GO" id="GO:0005654">
    <property type="term" value="C:nucleoplasm"/>
    <property type="evidence" value="ECO:0007669"/>
    <property type="project" value="UniProtKB-SubCell"/>
</dbReference>
<keyword evidence="3" id="KW-0649">Protein kinase inhibitor</keyword>
<gene>
    <name evidence="7" type="ORF">F511_40203</name>
</gene>
<feature type="domain" description="Cyclin-dependent kinase inhibitor" evidence="6">
    <location>
        <begin position="342"/>
        <end position="385"/>
    </location>
</feature>
<evidence type="ECO:0000256" key="4">
    <source>
        <dbReference type="ARBA" id="ARBA00023306"/>
    </source>
</evidence>
<dbReference type="GO" id="GO:0051726">
    <property type="term" value="P:regulation of cell cycle"/>
    <property type="evidence" value="ECO:0007669"/>
    <property type="project" value="InterPro"/>
</dbReference>
<sequence length="391" mass="43695">MFSNKLFNSCSLSCCLFFVTTLRATAVSFLRLVVAPLQFTSHLVFPFIVATGCPDVDLEVLATAGCPVVGREMLATGFPNDWLDQTMSYQLIQTLLCILDWLIILHFCCVWMYCSCLLSDGSSGNGRKRSFANGVFVTAKEIIQSEQNCLYSSQPSPSSSSPPHINRENPCNSLRIILVLAEYTKDQEELISLQYLIVEKRFEIGISIRGNVDGLGDVVIMETAAMGKKRKLSLDEDSEELQLSSVQLKTRRLADVQTVNLPSSTCESAGSYAALRLGSCCSSDGSCNRAKEEEVVEDQFFMKLNGILSDRRESEIQEESGEIESTNESYPRPGGCFTGEKMPSDDDLEEFFSSAEKNLQKQFTDKYNYDIVKDEPLEGRFDWVQIQHIHP</sequence>
<keyword evidence="8" id="KW-1185">Reference proteome</keyword>
<evidence type="ECO:0000259" key="6">
    <source>
        <dbReference type="Pfam" id="PF02234"/>
    </source>
</evidence>
<evidence type="ECO:0000256" key="3">
    <source>
        <dbReference type="ARBA" id="ARBA00023013"/>
    </source>
</evidence>
<evidence type="ECO:0000256" key="2">
    <source>
        <dbReference type="ARBA" id="ARBA00010274"/>
    </source>
</evidence>
<keyword evidence="4" id="KW-0131">Cell cycle</keyword>
<dbReference type="Gene3D" id="4.10.365.10">
    <property type="entry name" value="p27"/>
    <property type="match status" value="1"/>
</dbReference>
<dbReference type="EMBL" id="KV001394">
    <property type="protein sequence ID" value="KZV38958.1"/>
    <property type="molecule type" value="Genomic_DNA"/>
</dbReference>
<dbReference type="AlphaFoldDB" id="A0A2Z7BZC8"/>
<dbReference type="Pfam" id="PF02234">
    <property type="entry name" value="CDI"/>
    <property type="match status" value="1"/>
</dbReference>
<organism evidence="7 8">
    <name type="scientific">Dorcoceras hygrometricum</name>
    <dbReference type="NCBI Taxonomy" id="472368"/>
    <lineage>
        <taxon>Eukaryota</taxon>
        <taxon>Viridiplantae</taxon>
        <taxon>Streptophyta</taxon>
        <taxon>Embryophyta</taxon>
        <taxon>Tracheophyta</taxon>
        <taxon>Spermatophyta</taxon>
        <taxon>Magnoliopsida</taxon>
        <taxon>eudicotyledons</taxon>
        <taxon>Gunneridae</taxon>
        <taxon>Pentapetalae</taxon>
        <taxon>asterids</taxon>
        <taxon>lamiids</taxon>
        <taxon>Lamiales</taxon>
        <taxon>Gesneriaceae</taxon>
        <taxon>Didymocarpoideae</taxon>
        <taxon>Trichosporeae</taxon>
        <taxon>Loxocarpinae</taxon>
        <taxon>Dorcoceras</taxon>
    </lineage>
</organism>
<accession>A0A2Z7BZC8</accession>
<evidence type="ECO:0000313" key="8">
    <source>
        <dbReference type="Proteomes" id="UP000250235"/>
    </source>
</evidence>
<comment type="subcellular location">
    <subcellularLocation>
        <location evidence="1">Nucleus</location>
        <location evidence="1">Nucleoplasm</location>
    </subcellularLocation>
</comment>
<protein>
    <submittedName>
        <fullName evidence="7">Cyclin-dependent kinase inhibitor 7</fullName>
    </submittedName>
</protein>
<dbReference type="GO" id="GO:0004861">
    <property type="term" value="F:cyclin-dependent protein serine/threonine kinase inhibitor activity"/>
    <property type="evidence" value="ECO:0007669"/>
    <property type="project" value="InterPro"/>
</dbReference>
<name>A0A2Z7BZC8_9LAMI</name>
<comment type="similarity">
    <text evidence="2">Belongs to the CDI family. ICK/KRP subfamily.</text>
</comment>
<dbReference type="Proteomes" id="UP000250235">
    <property type="component" value="Unassembled WGS sequence"/>
</dbReference>
<feature type="region of interest" description="Disordered" evidence="5">
    <location>
        <begin position="313"/>
        <end position="333"/>
    </location>
</feature>
<dbReference type="OrthoDB" id="6373236at2759"/>
<dbReference type="InterPro" id="IPR003175">
    <property type="entry name" value="CDI_dom"/>
</dbReference>
<dbReference type="PANTHER" id="PTHR46776">
    <property type="entry name" value="CYCLIN-DEPENDENT KINASE INHIBITOR 4-RELATED"/>
    <property type="match status" value="1"/>
</dbReference>
<reference evidence="7 8" key="1">
    <citation type="journal article" date="2015" name="Proc. Natl. Acad. Sci. U.S.A.">
        <title>The resurrection genome of Boea hygrometrica: A blueprint for survival of dehydration.</title>
        <authorList>
            <person name="Xiao L."/>
            <person name="Yang G."/>
            <person name="Zhang L."/>
            <person name="Yang X."/>
            <person name="Zhao S."/>
            <person name="Ji Z."/>
            <person name="Zhou Q."/>
            <person name="Hu M."/>
            <person name="Wang Y."/>
            <person name="Chen M."/>
            <person name="Xu Y."/>
            <person name="Jin H."/>
            <person name="Xiao X."/>
            <person name="Hu G."/>
            <person name="Bao F."/>
            <person name="Hu Y."/>
            <person name="Wan P."/>
            <person name="Li L."/>
            <person name="Deng X."/>
            <person name="Kuang T."/>
            <person name="Xiang C."/>
            <person name="Zhu J.K."/>
            <person name="Oliver M.J."/>
            <person name="He Y."/>
        </authorList>
    </citation>
    <scope>NUCLEOTIDE SEQUENCE [LARGE SCALE GENOMIC DNA]</scope>
    <source>
        <strain evidence="8">cv. XS01</strain>
    </source>
</reference>